<evidence type="ECO:0000313" key="2">
    <source>
        <dbReference type="Proteomes" id="UP000011657"/>
    </source>
</evidence>
<dbReference type="eggNOG" id="arCOG03828">
    <property type="taxonomic scope" value="Archaea"/>
</dbReference>
<evidence type="ECO:0000313" key="1">
    <source>
        <dbReference type="EMBL" id="ELZ16772.1"/>
    </source>
</evidence>
<reference evidence="1 2" key="1">
    <citation type="journal article" date="2014" name="PLoS Genet.">
        <title>Phylogenetically driven sequencing of extremely halophilic archaea reveals strategies for static and dynamic osmo-response.</title>
        <authorList>
            <person name="Becker E.A."/>
            <person name="Seitzer P.M."/>
            <person name="Tritt A."/>
            <person name="Larsen D."/>
            <person name="Krusor M."/>
            <person name="Yao A.I."/>
            <person name="Wu D."/>
            <person name="Madern D."/>
            <person name="Eisen J.A."/>
            <person name="Darling A.E."/>
            <person name="Facciotti M.T."/>
        </authorList>
    </citation>
    <scope>NUCLEOTIDE SEQUENCE [LARGE SCALE GENOMIC DNA]</scope>
    <source>
        <strain evidence="1 2">JCM 13891</strain>
    </source>
</reference>
<dbReference type="AlphaFoldDB" id="M0C365"/>
<dbReference type="PATRIC" id="fig|1227488.3.peg.2833"/>
<protein>
    <submittedName>
        <fullName evidence="1">Uncharacterized protein</fullName>
    </submittedName>
</protein>
<keyword evidence="2" id="KW-1185">Reference proteome</keyword>
<sequence length="133" mass="15366">MTDRMFDALADGYRRELLIDLLDHASQRVSQPAGTSWEIAESNDGLLRRHLSSSRAVPDADEALLRAHHIHLPKLDDYGYVEWDRDEHRVTRGRRFDEIRPVIELLDGRRDELPAECLRDPEEAPRVVGRSSK</sequence>
<dbReference type="OrthoDB" id="174098at2157"/>
<organism evidence="1 2">
    <name type="scientific">Haloterrigena salina JCM 13891</name>
    <dbReference type="NCBI Taxonomy" id="1227488"/>
    <lineage>
        <taxon>Archaea</taxon>
        <taxon>Methanobacteriati</taxon>
        <taxon>Methanobacteriota</taxon>
        <taxon>Stenosarchaea group</taxon>
        <taxon>Halobacteria</taxon>
        <taxon>Halobacteriales</taxon>
        <taxon>Natrialbaceae</taxon>
        <taxon>Haloterrigena</taxon>
    </lineage>
</organism>
<accession>M0C365</accession>
<dbReference type="Proteomes" id="UP000011657">
    <property type="component" value="Unassembled WGS sequence"/>
</dbReference>
<comment type="caution">
    <text evidence="1">The sequence shown here is derived from an EMBL/GenBank/DDBJ whole genome shotgun (WGS) entry which is preliminary data.</text>
</comment>
<gene>
    <name evidence="1" type="ORF">C477_14203</name>
</gene>
<dbReference type="EMBL" id="AOIS01000047">
    <property type="protein sequence ID" value="ELZ16772.1"/>
    <property type="molecule type" value="Genomic_DNA"/>
</dbReference>
<name>M0C365_9EURY</name>
<dbReference type="RefSeq" id="WP_008895123.1">
    <property type="nucleotide sequence ID" value="NZ_AOIS01000047.1"/>
</dbReference>
<proteinExistence type="predicted"/>